<protein>
    <recommendedName>
        <fullName evidence="4">PLAC8 family protein</fullName>
    </recommendedName>
</protein>
<dbReference type="NCBIfam" id="TIGR01571">
    <property type="entry name" value="A_thal_Cys_rich"/>
    <property type="match status" value="1"/>
</dbReference>
<feature type="compositionally biased region" description="Low complexity" evidence="1">
    <location>
        <begin position="8"/>
        <end position="59"/>
    </location>
</feature>
<evidence type="ECO:0008006" key="4">
    <source>
        <dbReference type="Google" id="ProtNLM"/>
    </source>
</evidence>
<sequence>MDQKTEYPPQQVQSPQPMQPVHQPPQQQQQMQIQQHQQQQQQPAQHQPAHHASVQAQPAGGRDPRGKDWQFSLFDCFGDGEASLIACFLPCMLHGRTMDRINDPSLQSHDPLNHECLLWGGIQCFTGCGCLYNMIKRTEIRERYGIQGSGGSDYCISYCCLCCALVQQDREVALRAGHYAPVTQGYQGQKEGMQMPGAAVHQQSFPPQQQQPQQQPQQPQHQQSFHQQSPSPQQQLYQSPPGQQMYQQSPPPQQAYQTPPPQQMYQQQPMQTGVQSTHEQQMPTYPHDGQYGQKQ</sequence>
<evidence type="ECO:0000313" key="3">
    <source>
        <dbReference type="Proteomes" id="UP001251528"/>
    </source>
</evidence>
<evidence type="ECO:0000256" key="1">
    <source>
        <dbReference type="SAM" id="MobiDB-lite"/>
    </source>
</evidence>
<dbReference type="PANTHER" id="PTHR15907">
    <property type="entry name" value="DUF614 FAMILY PROTEIN-RELATED"/>
    <property type="match status" value="1"/>
</dbReference>
<comment type="caution">
    <text evidence="2">The sequence shown here is derived from an EMBL/GenBank/DDBJ whole genome shotgun (WGS) entry which is preliminary data.</text>
</comment>
<name>A0AAJ0CNU9_9HYPO</name>
<gene>
    <name evidence="2" type="ORF">QQS21_007304</name>
</gene>
<dbReference type="AlphaFoldDB" id="A0AAJ0CNU9"/>
<feature type="region of interest" description="Disordered" evidence="1">
    <location>
        <begin position="188"/>
        <end position="295"/>
    </location>
</feature>
<feature type="compositionally biased region" description="Polar residues" evidence="1">
    <location>
        <begin position="274"/>
        <end position="283"/>
    </location>
</feature>
<feature type="compositionally biased region" description="Low complexity" evidence="1">
    <location>
        <begin position="263"/>
        <end position="273"/>
    </location>
</feature>
<dbReference type="InterPro" id="IPR006461">
    <property type="entry name" value="PLAC_motif_containing"/>
</dbReference>
<accession>A0AAJ0CNU9</accession>
<proteinExistence type="predicted"/>
<feature type="region of interest" description="Disordered" evidence="1">
    <location>
        <begin position="1"/>
        <end position="64"/>
    </location>
</feature>
<dbReference type="Pfam" id="PF04749">
    <property type="entry name" value="PLAC8"/>
    <property type="match status" value="1"/>
</dbReference>
<keyword evidence="3" id="KW-1185">Reference proteome</keyword>
<dbReference type="Proteomes" id="UP001251528">
    <property type="component" value="Unassembled WGS sequence"/>
</dbReference>
<dbReference type="EMBL" id="JASWJB010000147">
    <property type="protein sequence ID" value="KAK2594997.1"/>
    <property type="molecule type" value="Genomic_DNA"/>
</dbReference>
<organism evidence="2 3">
    <name type="scientific">Conoideocrella luteorostrata</name>
    <dbReference type="NCBI Taxonomy" id="1105319"/>
    <lineage>
        <taxon>Eukaryota</taxon>
        <taxon>Fungi</taxon>
        <taxon>Dikarya</taxon>
        <taxon>Ascomycota</taxon>
        <taxon>Pezizomycotina</taxon>
        <taxon>Sordariomycetes</taxon>
        <taxon>Hypocreomycetidae</taxon>
        <taxon>Hypocreales</taxon>
        <taxon>Clavicipitaceae</taxon>
        <taxon>Conoideocrella</taxon>
    </lineage>
</organism>
<evidence type="ECO:0000313" key="2">
    <source>
        <dbReference type="EMBL" id="KAK2594997.1"/>
    </source>
</evidence>
<feature type="compositionally biased region" description="Pro residues" evidence="1">
    <location>
        <begin position="249"/>
        <end position="262"/>
    </location>
</feature>
<feature type="compositionally biased region" description="Low complexity" evidence="1">
    <location>
        <begin position="202"/>
        <end position="248"/>
    </location>
</feature>
<reference evidence="2" key="1">
    <citation type="submission" date="2023-06" db="EMBL/GenBank/DDBJ databases">
        <title>Conoideocrella luteorostrata (Hypocreales: Clavicipitaceae), a potential biocontrol fungus for elongate hemlock scale in United States Christmas tree production areas.</title>
        <authorList>
            <person name="Barrett H."/>
            <person name="Lovett B."/>
            <person name="Macias A.M."/>
            <person name="Stajich J.E."/>
            <person name="Kasson M.T."/>
        </authorList>
    </citation>
    <scope>NUCLEOTIDE SEQUENCE</scope>
    <source>
        <strain evidence="2">ARSEF 14590</strain>
    </source>
</reference>